<name>A0AAD6IPI0_DREDA</name>
<feature type="region of interest" description="Disordered" evidence="1">
    <location>
        <begin position="484"/>
        <end position="511"/>
    </location>
</feature>
<dbReference type="AlphaFoldDB" id="A0AAD6IPI0"/>
<organism evidence="2 3">
    <name type="scientific">Drechslerella dactyloides</name>
    <name type="common">Nematode-trapping fungus</name>
    <name type="synonym">Arthrobotrys dactyloides</name>
    <dbReference type="NCBI Taxonomy" id="74499"/>
    <lineage>
        <taxon>Eukaryota</taxon>
        <taxon>Fungi</taxon>
        <taxon>Dikarya</taxon>
        <taxon>Ascomycota</taxon>
        <taxon>Pezizomycotina</taxon>
        <taxon>Orbiliomycetes</taxon>
        <taxon>Orbiliales</taxon>
        <taxon>Orbiliaceae</taxon>
        <taxon>Drechslerella</taxon>
    </lineage>
</organism>
<feature type="compositionally biased region" description="Pro residues" evidence="1">
    <location>
        <begin position="490"/>
        <end position="502"/>
    </location>
</feature>
<proteinExistence type="predicted"/>
<gene>
    <name evidence="2" type="ORF">Dda_9273</name>
</gene>
<accession>A0AAD6IPI0</accession>
<comment type="caution">
    <text evidence="2">The sequence shown here is derived from an EMBL/GenBank/DDBJ whole genome shotgun (WGS) entry which is preliminary data.</text>
</comment>
<evidence type="ECO:0000256" key="1">
    <source>
        <dbReference type="SAM" id="MobiDB-lite"/>
    </source>
</evidence>
<feature type="region of interest" description="Disordered" evidence="1">
    <location>
        <begin position="539"/>
        <end position="559"/>
    </location>
</feature>
<evidence type="ECO:0000313" key="3">
    <source>
        <dbReference type="Proteomes" id="UP001221413"/>
    </source>
</evidence>
<evidence type="ECO:0000313" key="2">
    <source>
        <dbReference type="EMBL" id="KAJ6255980.1"/>
    </source>
</evidence>
<reference evidence="2" key="1">
    <citation type="submission" date="2023-01" db="EMBL/GenBank/DDBJ databases">
        <title>The chitinases involved in constricting ring structure development in the nematode-trapping fungus Drechslerella dactyloides.</title>
        <authorList>
            <person name="Wang R."/>
            <person name="Zhang L."/>
            <person name="Tang P."/>
            <person name="Li S."/>
            <person name="Liang L."/>
        </authorList>
    </citation>
    <scope>NUCLEOTIDE SEQUENCE</scope>
    <source>
        <strain evidence="2">YMF1.00031</strain>
    </source>
</reference>
<dbReference type="Proteomes" id="UP001221413">
    <property type="component" value="Unassembled WGS sequence"/>
</dbReference>
<sequence>MTMPGALGMKAVASGTAFDGAQATATDRMSVQRDWLDRALTARRFSPEEMRTFLISTVDLIYDQATEISFRTATGLLEQPILDRLQVVTQEDWVFTEGFSEYSWPSHGLPLLRILYRFPKFAGRFGYQLQEGVFRCLFPKLEAIKAFLRKVVCAVQFLYEDDDKAAFSTSVIISLSVFAQVLKIMLKSKPKDACNVREMVVRLILLLPRLSITDPREREEVRRDAKALVALFGLTDDIRIQATGEVKFHFSNAFYNLSCPAGSLEACHFGETWCCLKHQDESFQQAKDRVLGLDSSKAMELAAREAERITSQKEMREKRDRKAIEKCLDAGIEIPSYLRHYEALIERLREERGLEFNASEGKQSAVPVATKQMVESLLLDSSSTSTASEVVATQPDLIDLRSHTAPTAAGPGIIPQDSLLDELVPLDQPLPQASQALIAISEDRNVEIWNSILFKEAPAAISSTHVSTAGEDLLCLAKFYIKESQQQQPSSPPQPPQPPQPTPSTSLLLPEFSNSPASLPPIIPRKAFSVYEPSIFDLSDEDTPDLGPTLQPMPKKAPRDAVSEHRALSLRRASATPEGSYASFYDDSSDSGDSIEIISPEQDTRINNKITRIPHRVKHKVKLACGHFGFKEGASDVRNSKCSATIRKRHPICRHAVEVECGFDVKQVGFKCSLCGKRND</sequence>
<protein>
    <submittedName>
        <fullName evidence="2">Uncharacterized protein</fullName>
    </submittedName>
</protein>
<keyword evidence="3" id="KW-1185">Reference proteome</keyword>
<dbReference type="EMBL" id="JAQGDS010000016">
    <property type="protein sequence ID" value="KAJ6255980.1"/>
    <property type="molecule type" value="Genomic_DNA"/>
</dbReference>